<dbReference type="RefSeq" id="WP_074768717.1">
    <property type="nucleotide sequence ID" value="NZ_FNWO01000009.1"/>
</dbReference>
<evidence type="ECO:0000256" key="10">
    <source>
        <dbReference type="ARBA" id="ARBA00023239"/>
    </source>
</evidence>
<name>A0A1H6I5N2_MAGFU</name>
<comment type="pathway">
    <text evidence="3 12">Amino-acid biosynthesis; L-tryptophan biosynthesis; L-tryptophan from chorismate: step 5/5.</text>
</comment>
<evidence type="ECO:0000256" key="4">
    <source>
        <dbReference type="ARBA" id="ARBA00009982"/>
    </source>
</evidence>
<dbReference type="NCBIfam" id="TIGR01415">
    <property type="entry name" value="trpB_rel"/>
    <property type="match status" value="1"/>
</dbReference>
<reference evidence="15" key="1">
    <citation type="submission" date="2016-10" db="EMBL/GenBank/DDBJ databases">
        <authorList>
            <person name="Varghese N."/>
            <person name="Submissions S."/>
        </authorList>
    </citation>
    <scope>NUCLEOTIDE SEQUENCE [LARGE SCALE GENOMIC DNA]</scope>
    <source>
        <strain evidence="15">DSM 13234</strain>
    </source>
</reference>
<evidence type="ECO:0000256" key="1">
    <source>
        <dbReference type="ARBA" id="ARBA00001933"/>
    </source>
</evidence>
<accession>A0A1H6I5N2</accession>
<evidence type="ECO:0000256" key="12">
    <source>
        <dbReference type="HAMAP-Rule" id="MF_00133"/>
    </source>
</evidence>
<dbReference type="PIRSF" id="PIRSF500824">
    <property type="entry name" value="TrpB_prok"/>
    <property type="match status" value="1"/>
</dbReference>
<dbReference type="GO" id="GO:0030170">
    <property type="term" value="F:pyridoxal phosphate binding"/>
    <property type="evidence" value="ECO:0007669"/>
    <property type="project" value="InterPro"/>
</dbReference>
<dbReference type="AlphaFoldDB" id="A0A1H6I5N2"/>
<evidence type="ECO:0000256" key="8">
    <source>
        <dbReference type="ARBA" id="ARBA00022898"/>
    </source>
</evidence>
<dbReference type="PANTHER" id="PTHR48077:SF6">
    <property type="entry name" value="TRYPTOPHAN SYNTHASE"/>
    <property type="match status" value="1"/>
</dbReference>
<keyword evidence="15" id="KW-1185">Reference proteome</keyword>
<evidence type="ECO:0000256" key="6">
    <source>
        <dbReference type="ARBA" id="ARBA00022605"/>
    </source>
</evidence>
<dbReference type="InterPro" id="IPR001926">
    <property type="entry name" value="TrpB-like_PALP"/>
</dbReference>
<proteinExistence type="inferred from homology"/>
<comment type="function">
    <text evidence="2 12">The beta subunit is responsible for the synthesis of L-tryptophan from indole and L-serine.</text>
</comment>
<keyword evidence="8 12" id="KW-0663">Pyridoxal phosphate</keyword>
<keyword evidence="7 12" id="KW-0822">Tryptophan biosynthesis</keyword>
<evidence type="ECO:0000256" key="9">
    <source>
        <dbReference type="ARBA" id="ARBA00023141"/>
    </source>
</evidence>
<sequence>MSETVKYLLSEDRIPKAWYNLAADLPVPLPPPLHPGTGQPIGPDDLASIFPKAVIEQEVSTERWIDIPEPVREVYRLWRPAPLIRARGLEKALDTPAKIYFKYEGVSPAGSHKPNSAVPQAFFNKQEGITRLATETGAGQWGSSLAFAGSLFGIEVEVYMVKVSYQQKPYRRALMETYGATCIASPSNLTQAGRDILAVDPNSNGSLGIAISEAVEVAASRSDTNYALGSVLNHVCLHQTIIGEEAMLQMEMAGDQPDIVIACTGGGSNFAGLAFPYIREKIKGSKVRVIGIEPASCPTLTRGRYAYDYGDTGKLTPMVKMHTLGSTFMPPGSHSGGLRYHGMSPMVSHVKELGLMEARAYHQTECFAAAVRFARAEGIVPAPESSHAIKGAIDEALRCKLEGRSETILFNLSGHGHFDMQAYTDHFTGKLVDPAFNQSALDTALAELPKVG</sequence>
<evidence type="ECO:0000256" key="5">
    <source>
        <dbReference type="ARBA" id="ARBA00011270"/>
    </source>
</evidence>
<comment type="subunit">
    <text evidence="5 12">Tetramer of two alpha and two beta chains.</text>
</comment>
<dbReference type="GO" id="GO:0052684">
    <property type="term" value="F:L-serine hydro-lyase (adding indole, L-tryptophan-forming) activity"/>
    <property type="evidence" value="ECO:0007669"/>
    <property type="project" value="TreeGrafter"/>
</dbReference>
<dbReference type="NCBIfam" id="NF009057">
    <property type="entry name" value="PRK12391.1"/>
    <property type="match status" value="1"/>
</dbReference>
<dbReference type="GO" id="GO:0004834">
    <property type="term" value="F:tryptophan synthase activity"/>
    <property type="evidence" value="ECO:0007669"/>
    <property type="project" value="UniProtKB-UniRule"/>
</dbReference>
<dbReference type="Gene3D" id="3.40.50.1100">
    <property type="match status" value="2"/>
</dbReference>
<protein>
    <recommendedName>
        <fullName evidence="12">Tryptophan synthase beta chain</fullName>
        <ecNumber evidence="12">4.2.1.20</ecNumber>
    </recommendedName>
</protein>
<evidence type="ECO:0000256" key="11">
    <source>
        <dbReference type="ARBA" id="ARBA00049047"/>
    </source>
</evidence>
<dbReference type="SUPFAM" id="SSF53686">
    <property type="entry name" value="Tryptophan synthase beta subunit-like PLP-dependent enzymes"/>
    <property type="match status" value="1"/>
</dbReference>
<dbReference type="InterPro" id="IPR006653">
    <property type="entry name" value="Trp_synth_b_CS"/>
</dbReference>
<dbReference type="InterPro" id="IPR023026">
    <property type="entry name" value="Trp_synth_beta/beta-like"/>
</dbReference>
<comment type="cofactor">
    <cofactor evidence="1 12">
        <name>pyridoxal 5'-phosphate</name>
        <dbReference type="ChEBI" id="CHEBI:597326"/>
    </cofactor>
</comment>
<dbReference type="PIRSF" id="PIRSF001413">
    <property type="entry name" value="Trp_syn_beta"/>
    <property type="match status" value="1"/>
</dbReference>
<dbReference type="HAMAP" id="MF_00133">
    <property type="entry name" value="Trp_synth_beta"/>
    <property type="match status" value="1"/>
</dbReference>
<gene>
    <name evidence="12" type="primary">trpB</name>
    <name evidence="14" type="ORF">SAMN04244559_02326</name>
</gene>
<evidence type="ECO:0000313" key="15">
    <source>
        <dbReference type="Proteomes" id="UP000182983"/>
    </source>
</evidence>
<dbReference type="OrthoDB" id="9766131at2"/>
<dbReference type="EC" id="4.2.1.20" evidence="12"/>
<dbReference type="EMBL" id="FNWO01000009">
    <property type="protein sequence ID" value="SEH43994.1"/>
    <property type="molecule type" value="Genomic_DNA"/>
</dbReference>
<keyword evidence="6 12" id="KW-0028">Amino-acid biosynthesis</keyword>
<evidence type="ECO:0000313" key="14">
    <source>
        <dbReference type="EMBL" id="SEH43994.1"/>
    </source>
</evidence>
<dbReference type="PROSITE" id="PS00168">
    <property type="entry name" value="TRP_SYNTHASE_BETA"/>
    <property type="match status" value="1"/>
</dbReference>
<dbReference type="InterPro" id="IPR006316">
    <property type="entry name" value="Trp_synth_b-like"/>
</dbReference>
<dbReference type="InterPro" id="IPR036052">
    <property type="entry name" value="TrpB-like_PALP_sf"/>
</dbReference>
<keyword evidence="10 12" id="KW-0456">Lyase</keyword>
<dbReference type="GO" id="GO:0005737">
    <property type="term" value="C:cytoplasm"/>
    <property type="evidence" value="ECO:0007669"/>
    <property type="project" value="TreeGrafter"/>
</dbReference>
<dbReference type="UniPathway" id="UPA00035">
    <property type="reaction ID" value="UER00044"/>
</dbReference>
<dbReference type="Pfam" id="PF00291">
    <property type="entry name" value="PALP"/>
    <property type="match status" value="1"/>
</dbReference>
<feature type="modified residue" description="N6-(pyridoxal phosphate)lysine" evidence="12">
    <location>
        <position position="113"/>
    </location>
</feature>
<dbReference type="PANTHER" id="PTHR48077">
    <property type="entry name" value="TRYPTOPHAN SYNTHASE-RELATED"/>
    <property type="match status" value="1"/>
</dbReference>
<comment type="similarity">
    <text evidence="4 12">Belongs to the TrpB family.</text>
</comment>
<evidence type="ECO:0000256" key="7">
    <source>
        <dbReference type="ARBA" id="ARBA00022822"/>
    </source>
</evidence>
<evidence type="ECO:0000256" key="2">
    <source>
        <dbReference type="ARBA" id="ARBA00002786"/>
    </source>
</evidence>
<organism evidence="14 15">
    <name type="scientific">Magnetospirillum fulvum</name>
    <name type="common">Rhodospirillum fulvum</name>
    <dbReference type="NCBI Taxonomy" id="1082"/>
    <lineage>
        <taxon>Bacteria</taxon>
        <taxon>Pseudomonadati</taxon>
        <taxon>Pseudomonadota</taxon>
        <taxon>Alphaproteobacteria</taxon>
        <taxon>Rhodospirillales</taxon>
        <taxon>Rhodospirillaceae</taxon>
        <taxon>Magnetospirillum</taxon>
    </lineage>
</organism>
<evidence type="ECO:0000259" key="13">
    <source>
        <dbReference type="Pfam" id="PF00291"/>
    </source>
</evidence>
<comment type="catalytic activity">
    <reaction evidence="11 12">
        <text>(1S,2R)-1-C-(indol-3-yl)glycerol 3-phosphate + L-serine = D-glyceraldehyde 3-phosphate + L-tryptophan + H2O</text>
        <dbReference type="Rhea" id="RHEA:10532"/>
        <dbReference type="ChEBI" id="CHEBI:15377"/>
        <dbReference type="ChEBI" id="CHEBI:33384"/>
        <dbReference type="ChEBI" id="CHEBI:57912"/>
        <dbReference type="ChEBI" id="CHEBI:58866"/>
        <dbReference type="ChEBI" id="CHEBI:59776"/>
        <dbReference type="EC" id="4.2.1.20"/>
    </reaction>
</comment>
<evidence type="ECO:0000256" key="3">
    <source>
        <dbReference type="ARBA" id="ARBA00004733"/>
    </source>
</evidence>
<keyword evidence="9 12" id="KW-0057">Aromatic amino acid biosynthesis</keyword>
<feature type="domain" description="Tryptophan synthase beta chain-like PALP" evidence="13">
    <location>
        <begin position="77"/>
        <end position="414"/>
    </location>
</feature>
<dbReference type="Proteomes" id="UP000182983">
    <property type="component" value="Unassembled WGS sequence"/>
</dbReference>